<gene>
    <name evidence="1" type="primary">SKDI02G2930</name>
    <name evidence="1" type="ORF">SKDI_02G2930</name>
</gene>
<protein>
    <submittedName>
        <fullName evidence="1">Uncharacterized protein</fullName>
    </submittedName>
</protein>
<organism evidence="1 2">
    <name type="scientific">Saccharomyces kudriavzevii (strain ATCC MYA-4449 / AS 2.2408 / CBS 8840 / NBRC 1802 / NCYC 2889)</name>
    <name type="common">Yeast</name>
    <dbReference type="NCBI Taxonomy" id="226230"/>
    <lineage>
        <taxon>Eukaryota</taxon>
        <taxon>Fungi</taxon>
        <taxon>Dikarya</taxon>
        <taxon>Ascomycota</taxon>
        <taxon>Saccharomycotina</taxon>
        <taxon>Saccharomycetes</taxon>
        <taxon>Saccharomycetales</taxon>
        <taxon>Saccharomycetaceae</taxon>
        <taxon>Saccharomyces</taxon>
    </lineage>
</organism>
<evidence type="ECO:0000313" key="2">
    <source>
        <dbReference type="Proteomes" id="UP001162087"/>
    </source>
</evidence>
<keyword evidence="2" id="KW-1185">Reference proteome</keyword>
<reference evidence="1" key="1">
    <citation type="submission" date="2022-10" db="EMBL/GenBank/DDBJ databases">
        <authorList>
            <person name="Byrne P K."/>
        </authorList>
    </citation>
    <scope>NUCLEOTIDE SEQUENCE</scope>
    <source>
        <strain evidence="1">IFO1802</strain>
    </source>
</reference>
<proteinExistence type="predicted"/>
<accession>A0AA35JBD9</accession>
<evidence type="ECO:0000313" key="1">
    <source>
        <dbReference type="EMBL" id="CAI4055800.1"/>
    </source>
</evidence>
<dbReference type="EMBL" id="OX365897">
    <property type="protein sequence ID" value="CAI4055800.1"/>
    <property type="molecule type" value="Genomic_DNA"/>
</dbReference>
<dbReference type="Proteomes" id="UP001162087">
    <property type="component" value="Chromosome 2"/>
</dbReference>
<name>A0AA35JBD9_SACK1</name>
<dbReference type="OrthoDB" id="4041370at2759"/>
<sequence length="551" mass="63076">MFRNNAVNDISGSSRPNVRYDRQNKGRLRNSKSQKIGLGATVGSILGADKSFNSFEEGTDEKRIKINIDHQKEGAVIASQQANIGMLESRKRVPEHNRKIASSESRPKLPMNISQSLEQNNRQFGYQHDWSQLSTSKICKILEDISGKRHKTWGRSTSLQEKNRSHKVLYERDNEGSQDWSQIPSESICELIEKIATRRNRNLKQHAYSQDQEISGVEGLSEGDKRNGEIEDPLELTARRGSENSKGYEFALENDIPNAICFSHKEAKLMPPPQKRIKNMAVIPRNQHEGFILGKLNNQLVVSSKLSVSRLFNAMIVIVSHSQYQTYLMLQSKNFGNIWDFGRRPLLPLKPDAAYTIDTSNHVTLPWNIFSDFATIVPKNQLYPKKHIPDCNYELLEFQQINCNFGTQPETLYHFPMSHDTMTIKEKCSPELQLKNEAIHEDFAPGNEKYCVSCLKLKKDGTAYHSNGMNISCKHQSAKDKEEFKLDNTNSVQDNVNHYSNIFVGLRAFFHKIYSKNSCGEIDLSETLFYNDSKKSWVKMGDLAHRTKKKR</sequence>